<accession>W6U8M9</accession>
<dbReference type="Proteomes" id="UP000019149">
    <property type="component" value="Unassembled WGS sequence"/>
</dbReference>
<dbReference type="RefSeq" id="XP_024346038.1">
    <property type="nucleotide sequence ID" value="XM_024499556.1"/>
</dbReference>
<sequence>MIARLISKSAYKGYSASASWKLYACTEHGELPNVINCHESALLAFDLPPSIVESVGNFAECVKVVCSNLQPLLLGLAGEHNLSTCEGPLERGESGTPVYNRTENEKGGGVPLITCILAFIGSLARASSIKDFLRLVAENALVTVWDSAESAFTSVLHDFITHPPLFDFRFGSRDSAKVDVVMGLSDRTDVSPYAHGRALSTVLYVVDLVGSSDSYYSFSLGVITWRVHSLYGSRVAVPNVTPGSEEQRGGKSWCRLAVDWGELHF</sequence>
<protein>
    <submittedName>
        <fullName evidence="1">Uncharacterized protein</fullName>
    </submittedName>
</protein>
<comment type="caution">
    <text evidence="1">The sequence shown here is derived from an EMBL/GenBank/DDBJ whole genome shotgun (WGS) entry which is preliminary data.</text>
</comment>
<gene>
    <name evidence="1" type="ORF">EGR_10307</name>
</gene>
<keyword evidence="2" id="KW-1185">Reference proteome</keyword>
<evidence type="ECO:0000313" key="1">
    <source>
        <dbReference type="EMBL" id="EUB54842.1"/>
    </source>
</evidence>
<dbReference type="AlphaFoldDB" id="W6U8M9"/>
<dbReference type="CTD" id="36346022"/>
<evidence type="ECO:0000313" key="2">
    <source>
        <dbReference type="Proteomes" id="UP000019149"/>
    </source>
</evidence>
<organism evidence="1 2">
    <name type="scientific">Echinococcus granulosus</name>
    <name type="common">Hydatid tapeworm</name>
    <dbReference type="NCBI Taxonomy" id="6210"/>
    <lineage>
        <taxon>Eukaryota</taxon>
        <taxon>Metazoa</taxon>
        <taxon>Spiralia</taxon>
        <taxon>Lophotrochozoa</taxon>
        <taxon>Platyhelminthes</taxon>
        <taxon>Cestoda</taxon>
        <taxon>Eucestoda</taxon>
        <taxon>Cyclophyllidea</taxon>
        <taxon>Taeniidae</taxon>
        <taxon>Echinococcus</taxon>
        <taxon>Echinococcus granulosus group</taxon>
    </lineage>
</organism>
<dbReference type="KEGG" id="egl:EGR_10307"/>
<dbReference type="EMBL" id="APAU02000207">
    <property type="protein sequence ID" value="EUB54842.1"/>
    <property type="molecule type" value="Genomic_DNA"/>
</dbReference>
<dbReference type="GeneID" id="36346022"/>
<proteinExistence type="predicted"/>
<name>W6U8M9_ECHGR</name>
<reference evidence="1 2" key="1">
    <citation type="journal article" date="2013" name="Nat. Genet.">
        <title>The genome of the hydatid tapeworm Echinococcus granulosus.</title>
        <authorList>
            <person name="Zheng H."/>
            <person name="Zhang W."/>
            <person name="Zhang L."/>
            <person name="Zhang Z."/>
            <person name="Li J."/>
            <person name="Lu G."/>
            <person name="Zhu Y."/>
            <person name="Wang Y."/>
            <person name="Huang Y."/>
            <person name="Liu J."/>
            <person name="Kang H."/>
            <person name="Chen J."/>
            <person name="Wang L."/>
            <person name="Chen A."/>
            <person name="Yu S."/>
            <person name="Gao Z."/>
            <person name="Jin L."/>
            <person name="Gu W."/>
            <person name="Wang Z."/>
            <person name="Zhao L."/>
            <person name="Shi B."/>
            <person name="Wen H."/>
            <person name="Lin R."/>
            <person name="Jones M.K."/>
            <person name="Brejova B."/>
            <person name="Vinar T."/>
            <person name="Zhao G."/>
            <person name="McManus D.P."/>
            <person name="Chen Z."/>
            <person name="Zhou Y."/>
            <person name="Wang S."/>
        </authorList>
    </citation>
    <scope>NUCLEOTIDE SEQUENCE [LARGE SCALE GENOMIC DNA]</scope>
</reference>